<organism evidence="10 11">
    <name type="scientific">Alkalicella caledoniensis</name>
    <dbReference type="NCBI Taxonomy" id="2731377"/>
    <lineage>
        <taxon>Bacteria</taxon>
        <taxon>Bacillati</taxon>
        <taxon>Bacillota</taxon>
        <taxon>Clostridia</taxon>
        <taxon>Eubacteriales</taxon>
        <taxon>Proteinivoracaceae</taxon>
        <taxon>Alkalicella</taxon>
    </lineage>
</organism>
<dbReference type="SUPFAM" id="SSF50182">
    <property type="entry name" value="Sm-like ribonucleoproteins"/>
    <property type="match status" value="1"/>
</dbReference>
<evidence type="ECO:0000256" key="2">
    <source>
        <dbReference type="ARBA" id="ARBA00008017"/>
    </source>
</evidence>
<name>A0A7G9W772_ALKCA</name>
<dbReference type="InterPro" id="IPR011014">
    <property type="entry name" value="MscS_channel_TM-2"/>
</dbReference>
<comment type="similarity">
    <text evidence="2">Belongs to the MscS (TC 1.A.23) family.</text>
</comment>
<feature type="transmembrane region" description="Helical" evidence="7">
    <location>
        <begin position="17"/>
        <end position="37"/>
    </location>
</feature>
<dbReference type="InterPro" id="IPR023408">
    <property type="entry name" value="MscS_beta-dom_sf"/>
</dbReference>
<dbReference type="Pfam" id="PF21088">
    <property type="entry name" value="MS_channel_1st"/>
    <property type="match status" value="1"/>
</dbReference>
<evidence type="ECO:0000256" key="1">
    <source>
        <dbReference type="ARBA" id="ARBA00004651"/>
    </source>
</evidence>
<comment type="subcellular location">
    <subcellularLocation>
        <location evidence="1">Cell membrane</location>
        <topology evidence="1">Multi-pass membrane protein</topology>
    </subcellularLocation>
</comment>
<protein>
    <submittedName>
        <fullName evidence="10">Mechanosensitive ion channel family protein</fullName>
    </submittedName>
</protein>
<feature type="domain" description="Mechanosensitive ion channel transmembrane helices 2/3" evidence="9">
    <location>
        <begin position="70"/>
        <end position="109"/>
    </location>
</feature>
<dbReference type="Gene3D" id="2.30.30.60">
    <property type="match status" value="1"/>
</dbReference>
<keyword evidence="3" id="KW-1003">Cell membrane</keyword>
<dbReference type="SUPFAM" id="SSF82689">
    <property type="entry name" value="Mechanosensitive channel protein MscS (YggB), C-terminal domain"/>
    <property type="match status" value="1"/>
</dbReference>
<dbReference type="InterPro" id="IPR011066">
    <property type="entry name" value="MscS_channel_C_sf"/>
</dbReference>
<evidence type="ECO:0000256" key="7">
    <source>
        <dbReference type="SAM" id="Phobius"/>
    </source>
</evidence>
<dbReference type="RefSeq" id="WP_213168307.1">
    <property type="nucleotide sequence ID" value="NZ_CP058559.1"/>
</dbReference>
<reference evidence="10 11" key="1">
    <citation type="submission" date="2020-07" db="EMBL/GenBank/DDBJ databases">
        <title>Alkalicella. sp. LB2 genome.</title>
        <authorList>
            <person name="Postec A."/>
            <person name="Quemeneur M."/>
        </authorList>
    </citation>
    <scope>NUCLEOTIDE SEQUENCE [LARGE SCALE GENOMIC DNA]</scope>
    <source>
        <strain evidence="10 11">LB2</strain>
    </source>
</reference>
<dbReference type="Proteomes" id="UP000516160">
    <property type="component" value="Chromosome"/>
</dbReference>
<evidence type="ECO:0000259" key="8">
    <source>
        <dbReference type="Pfam" id="PF00924"/>
    </source>
</evidence>
<evidence type="ECO:0000259" key="9">
    <source>
        <dbReference type="Pfam" id="PF21088"/>
    </source>
</evidence>
<evidence type="ECO:0000256" key="6">
    <source>
        <dbReference type="ARBA" id="ARBA00023136"/>
    </source>
</evidence>
<dbReference type="Pfam" id="PF00924">
    <property type="entry name" value="MS_channel_2nd"/>
    <property type="match status" value="1"/>
</dbReference>
<keyword evidence="6 7" id="KW-0472">Membrane</keyword>
<dbReference type="InterPro" id="IPR045276">
    <property type="entry name" value="YbiO_bact"/>
</dbReference>
<proteinExistence type="inferred from homology"/>
<keyword evidence="5 7" id="KW-1133">Transmembrane helix</keyword>
<feature type="domain" description="Mechanosensitive ion channel MscS" evidence="8">
    <location>
        <begin position="110"/>
        <end position="177"/>
    </location>
</feature>
<dbReference type="FunFam" id="2.30.30.60:FF:000001">
    <property type="entry name" value="MscS Mechanosensitive ion channel"/>
    <property type="match status" value="1"/>
</dbReference>
<feature type="transmembrane region" description="Helical" evidence="7">
    <location>
        <begin position="69"/>
        <end position="86"/>
    </location>
</feature>
<evidence type="ECO:0000256" key="3">
    <source>
        <dbReference type="ARBA" id="ARBA00022475"/>
    </source>
</evidence>
<dbReference type="PANTHER" id="PTHR30460:SF1">
    <property type="entry name" value="MECHANOSENSITIVE ION CHANNEL"/>
    <property type="match status" value="1"/>
</dbReference>
<evidence type="ECO:0000313" key="10">
    <source>
        <dbReference type="EMBL" id="QNO14534.1"/>
    </source>
</evidence>
<gene>
    <name evidence="10" type="ORF">HYG86_06945</name>
</gene>
<evidence type="ECO:0000256" key="5">
    <source>
        <dbReference type="ARBA" id="ARBA00022989"/>
    </source>
</evidence>
<dbReference type="InterPro" id="IPR010920">
    <property type="entry name" value="LSM_dom_sf"/>
</dbReference>
<keyword evidence="4 7" id="KW-0812">Transmembrane</keyword>
<dbReference type="GO" id="GO:0008381">
    <property type="term" value="F:mechanosensitive monoatomic ion channel activity"/>
    <property type="evidence" value="ECO:0007669"/>
    <property type="project" value="InterPro"/>
</dbReference>
<dbReference type="PANTHER" id="PTHR30460">
    <property type="entry name" value="MODERATE CONDUCTANCE MECHANOSENSITIVE CHANNEL YBIO"/>
    <property type="match status" value="1"/>
</dbReference>
<dbReference type="EMBL" id="CP058559">
    <property type="protein sequence ID" value="QNO14534.1"/>
    <property type="molecule type" value="Genomic_DNA"/>
</dbReference>
<dbReference type="SUPFAM" id="SSF82861">
    <property type="entry name" value="Mechanosensitive channel protein MscS (YggB), transmembrane region"/>
    <property type="match status" value="1"/>
</dbReference>
<dbReference type="InterPro" id="IPR049142">
    <property type="entry name" value="MS_channel_1st"/>
</dbReference>
<dbReference type="Gene3D" id="1.10.287.1260">
    <property type="match status" value="1"/>
</dbReference>
<evidence type="ECO:0000313" key="11">
    <source>
        <dbReference type="Proteomes" id="UP000516160"/>
    </source>
</evidence>
<dbReference type="InterPro" id="IPR006685">
    <property type="entry name" value="MscS_channel_2nd"/>
</dbReference>
<dbReference type="KEGG" id="acae:HYG86_06945"/>
<evidence type="ECO:0000256" key="4">
    <source>
        <dbReference type="ARBA" id="ARBA00022692"/>
    </source>
</evidence>
<accession>A0A7G9W772</accession>
<dbReference type="Gene3D" id="3.30.70.100">
    <property type="match status" value="1"/>
</dbReference>
<dbReference type="GO" id="GO:0005886">
    <property type="term" value="C:plasma membrane"/>
    <property type="evidence" value="ECO:0007669"/>
    <property type="project" value="UniProtKB-SubCell"/>
</dbReference>
<keyword evidence="11" id="KW-1185">Reference proteome</keyword>
<sequence>MDNLVNEFLEQFTIADIIAYGVIALRILLIVAIGVFISKFIRVGLKKLILNEKIHPVQGKTTISILESTIKYFISFVAILMILVVLEIDITPILTSAGILGFAIGFGSQNLVRDIISGFFVIFEGQFHVGDFVEINGGKIRGTVEEIGLRVTKIREWSMKLNYIPNGEIKLVNNYSRGKMRPIIDVTVPYGQDVKHVYKVLERTCYIIAENYKEYLVEDPKVLGITDIEQKGITFTLMAVTDPDSYWLMGREIRKHVLLEFKNSGVDVAYPHRVIVNSRDSENIAEGLQLR</sequence>
<dbReference type="AlphaFoldDB" id="A0A7G9W772"/>